<dbReference type="EnsemblMetazoa" id="PPA29964.1">
    <property type="protein sequence ID" value="PPA29964.1"/>
    <property type="gene ID" value="WBGene00202832"/>
</dbReference>
<gene>
    <name evidence="1" type="primary">WBGene00202832</name>
</gene>
<name>A0A2A6BWY7_PRIPA</name>
<reference evidence="1" key="2">
    <citation type="submission" date="2022-06" db="UniProtKB">
        <authorList>
            <consortium name="EnsemblMetazoa"/>
        </authorList>
    </citation>
    <scope>IDENTIFICATION</scope>
    <source>
        <strain evidence="1">PS312</strain>
    </source>
</reference>
<accession>A0A2A6BWY7</accession>
<evidence type="ECO:0000313" key="2">
    <source>
        <dbReference type="Proteomes" id="UP000005239"/>
    </source>
</evidence>
<evidence type="ECO:0000313" key="1">
    <source>
        <dbReference type="EnsemblMetazoa" id="PPA29964.1"/>
    </source>
</evidence>
<proteinExistence type="predicted"/>
<sequence>MNLSDLPADLIEMILQMDEYSLEHARLISSSWNTAACAYLKESRHKTALSNLILFTGEPPRSLVPNRTNRKNLQMEADQVLSAVLDTMGALCVRKLVVSKNFLFDDRSMRQNIETIWRHKIALIHVNANYLTNENRLVSDEYIRERLHFERTRAIWTEKARKWREKGVSMQLTFRDRSHDLSDHTFVPHAVLSVMPA</sequence>
<accession>A0A8R1YID8</accession>
<organism evidence="1 2">
    <name type="scientific">Pristionchus pacificus</name>
    <name type="common">Parasitic nematode worm</name>
    <dbReference type="NCBI Taxonomy" id="54126"/>
    <lineage>
        <taxon>Eukaryota</taxon>
        <taxon>Metazoa</taxon>
        <taxon>Ecdysozoa</taxon>
        <taxon>Nematoda</taxon>
        <taxon>Chromadorea</taxon>
        <taxon>Rhabditida</taxon>
        <taxon>Rhabditina</taxon>
        <taxon>Diplogasteromorpha</taxon>
        <taxon>Diplogasteroidea</taxon>
        <taxon>Neodiplogasteridae</taxon>
        <taxon>Pristionchus</taxon>
    </lineage>
</organism>
<dbReference type="Proteomes" id="UP000005239">
    <property type="component" value="Unassembled WGS sequence"/>
</dbReference>
<keyword evidence="2" id="KW-1185">Reference proteome</keyword>
<protein>
    <submittedName>
        <fullName evidence="1">Uncharacterized protein</fullName>
    </submittedName>
</protein>
<dbReference type="AlphaFoldDB" id="A0A2A6BWY7"/>
<reference evidence="2" key="1">
    <citation type="journal article" date="2008" name="Nat. Genet.">
        <title>The Pristionchus pacificus genome provides a unique perspective on nematode lifestyle and parasitism.</title>
        <authorList>
            <person name="Dieterich C."/>
            <person name="Clifton S.W."/>
            <person name="Schuster L.N."/>
            <person name="Chinwalla A."/>
            <person name="Delehaunty K."/>
            <person name="Dinkelacker I."/>
            <person name="Fulton L."/>
            <person name="Fulton R."/>
            <person name="Godfrey J."/>
            <person name="Minx P."/>
            <person name="Mitreva M."/>
            <person name="Roeseler W."/>
            <person name="Tian H."/>
            <person name="Witte H."/>
            <person name="Yang S.P."/>
            <person name="Wilson R.K."/>
            <person name="Sommer R.J."/>
        </authorList>
    </citation>
    <scope>NUCLEOTIDE SEQUENCE [LARGE SCALE GENOMIC DNA]</scope>
    <source>
        <strain evidence="2">PS312</strain>
    </source>
</reference>